<dbReference type="RefSeq" id="WP_188914762.1">
    <property type="nucleotide sequence ID" value="NZ_BMMF01000012.1"/>
</dbReference>
<keyword evidence="10" id="KW-0460">Magnesium</keyword>
<evidence type="ECO:0000256" key="13">
    <source>
        <dbReference type="ARBA" id="ARBA00022991"/>
    </source>
</evidence>
<comment type="function">
    <text evidence="1">Antenna complexes are light-harvesting systems, which transfer the excitation energy to the reaction centers.</text>
</comment>
<name>A0A917QEC3_9HYPH</name>
<organism evidence="18 19">
    <name type="scientific">Salinarimonas ramus</name>
    <dbReference type="NCBI Taxonomy" id="690164"/>
    <lineage>
        <taxon>Bacteria</taxon>
        <taxon>Pseudomonadati</taxon>
        <taxon>Pseudomonadota</taxon>
        <taxon>Alphaproteobacteria</taxon>
        <taxon>Hyphomicrobiales</taxon>
        <taxon>Salinarimonadaceae</taxon>
        <taxon>Salinarimonas</taxon>
    </lineage>
</organism>
<protein>
    <submittedName>
        <fullName evidence="18">Light-harvesting protein B-870 beta chain</fullName>
    </submittedName>
</protein>
<dbReference type="InterPro" id="IPR000066">
    <property type="entry name" value="Antenna_a/b"/>
</dbReference>
<dbReference type="NCBIfam" id="NF040862">
    <property type="entry name" value="pufB_517_ASD"/>
    <property type="match status" value="1"/>
</dbReference>
<dbReference type="Pfam" id="PF00556">
    <property type="entry name" value="LHC"/>
    <property type="match status" value="1"/>
</dbReference>
<evidence type="ECO:0000256" key="14">
    <source>
        <dbReference type="ARBA" id="ARBA00023136"/>
    </source>
</evidence>
<keyword evidence="14 16" id="KW-0472">Membrane</keyword>
<evidence type="ECO:0000256" key="9">
    <source>
        <dbReference type="ARBA" id="ARBA00022723"/>
    </source>
</evidence>
<dbReference type="AlphaFoldDB" id="A0A917QEC3"/>
<keyword evidence="19" id="KW-1185">Reference proteome</keyword>
<dbReference type="GO" id="GO:0005886">
    <property type="term" value="C:plasma membrane"/>
    <property type="evidence" value="ECO:0007669"/>
    <property type="project" value="UniProtKB-SubCell"/>
</dbReference>
<accession>A0A917QEC3</accession>
<dbReference type="PROSITE" id="PS00969">
    <property type="entry name" value="ANTENNA_COMP_BETA"/>
    <property type="match status" value="1"/>
</dbReference>
<keyword evidence="11" id="KW-0076">Bacteriochlorophyll</keyword>
<evidence type="ECO:0000313" key="18">
    <source>
        <dbReference type="EMBL" id="GGK46693.1"/>
    </source>
</evidence>
<proteinExistence type="inferred from homology"/>
<evidence type="ECO:0000313" key="19">
    <source>
        <dbReference type="Proteomes" id="UP000600449"/>
    </source>
</evidence>
<comment type="similarity">
    <text evidence="3">Belongs to the antenna complex beta subunit family.</text>
</comment>
<dbReference type="GO" id="GO:0042314">
    <property type="term" value="F:bacteriochlorophyll binding"/>
    <property type="evidence" value="ECO:0007669"/>
    <property type="project" value="UniProtKB-KW"/>
</dbReference>
<dbReference type="InterPro" id="IPR035889">
    <property type="entry name" value="Light-harvesting_complex"/>
</dbReference>
<keyword evidence="7" id="KW-0042">Antenna complex</keyword>
<evidence type="ECO:0000256" key="6">
    <source>
        <dbReference type="ARBA" id="ARBA00022494"/>
    </source>
</evidence>
<keyword evidence="8 16" id="KW-0812">Transmembrane</keyword>
<evidence type="ECO:0000256" key="12">
    <source>
        <dbReference type="ARBA" id="ARBA00022989"/>
    </source>
</evidence>
<dbReference type="EMBL" id="BMMF01000012">
    <property type="protein sequence ID" value="GGK46693.1"/>
    <property type="molecule type" value="Genomic_DNA"/>
</dbReference>
<evidence type="ECO:0000256" key="1">
    <source>
        <dbReference type="ARBA" id="ARBA00002455"/>
    </source>
</evidence>
<gene>
    <name evidence="18" type="ORF">GCM10011322_37200</name>
</gene>
<evidence type="ECO:0000256" key="16">
    <source>
        <dbReference type="SAM" id="Phobius"/>
    </source>
</evidence>
<comment type="subunit">
    <text evidence="4">The core complex is formed by different alpha and beta chains, binding bacteriochlorophyll molecules, and arranged most probably in tetrameric structures disposed around the reaction center. The non-pigmented gamma chains may constitute additional components.</text>
</comment>
<evidence type="ECO:0000256" key="4">
    <source>
        <dbReference type="ARBA" id="ARBA00011367"/>
    </source>
</evidence>
<reference evidence="18 19" key="1">
    <citation type="journal article" date="2014" name="Int. J. Syst. Evol. Microbiol.">
        <title>Complete genome sequence of Corynebacterium casei LMG S-19264T (=DSM 44701T), isolated from a smear-ripened cheese.</title>
        <authorList>
            <consortium name="US DOE Joint Genome Institute (JGI-PGF)"/>
            <person name="Walter F."/>
            <person name="Albersmeier A."/>
            <person name="Kalinowski J."/>
            <person name="Ruckert C."/>
        </authorList>
    </citation>
    <scope>NUCLEOTIDE SEQUENCE [LARGE SCALE GENOMIC DNA]</scope>
    <source>
        <strain evidence="18 19">CGMCC 1.9161</strain>
    </source>
</reference>
<evidence type="ECO:0000256" key="3">
    <source>
        <dbReference type="ARBA" id="ARBA00011052"/>
    </source>
</evidence>
<feature type="transmembrane region" description="Helical" evidence="16">
    <location>
        <begin position="26"/>
        <end position="48"/>
    </location>
</feature>
<evidence type="ECO:0000256" key="15">
    <source>
        <dbReference type="ARBA" id="ARBA00023243"/>
    </source>
</evidence>
<dbReference type="InterPro" id="IPR023623">
    <property type="entry name" value="Antenna_beta_CS"/>
</dbReference>
<comment type="subcellular location">
    <subcellularLocation>
        <location evidence="2">Cell inner membrane</location>
        <topology evidence="2">Single-pass type II membrane protein</topology>
    </subcellularLocation>
</comment>
<keyword evidence="12 16" id="KW-1133">Transmembrane helix</keyword>
<dbReference type="GO" id="GO:0030077">
    <property type="term" value="C:plasma membrane light-harvesting complex"/>
    <property type="evidence" value="ECO:0007669"/>
    <property type="project" value="InterPro"/>
</dbReference>
<sequence length="76" mass="8240">MAESTTPVRGTLTGLTEGEAKEFHSIFMSSFIAFTVIALIAHILAWMWRPWLPGADGYAALDNATQLITSITPMIG</sequence>
<feature type="domain" description="Antenna complex alpha/beta subunit" evidence="17">
    <location>
        <begin position="18"/>
        <end position="52"/>
    </location>
</feature>
<keyword evidence="13" id="KW-0157">Chromophore</keyword>
<dbReference type="Proteomes" id="UP000600449">
    <property type="component" value="Unassembled WGS sequence"/>
</dbReference>
<evidence type="ECO:0000256" key="2">
    <source>
        <dbReference type="ARBA" id="ARBA00004249"/>
    </source>
</evidence>
<keyword evidence="6" id="KW-0148">Chlorophyll</keyword>
<keyword evidence="5" id="KW-1003">Cell membrane</keyword>
<dbReference type="InterPro" id="IPR002362">
    <property type="entry name" value="LHB-1/5"/>
</dbReference>
<dbReference type="InterPro" id="IPR023624">
    <property type="entry name" value="Antenna_beta_dom_sf"/>
</dbReference>
<dbReference type="GO" id="GO:0046872">
    <property type="term" value="F:metal ion binding"/>
    <property type="evidence" value="ECO:0007669"/>
    <property type="project" value="UniProtKB-KW"/>
</dbReference>
<evidence type="ECO:0000259" key="17">
    <source>
        <dbReference type="Pfam" id="PF00556"/>
    </source>
</evidence>
<keyword evidence="15" id="KW-0437">Light-harvesting polypeptide</keyword>
<dbReference type="SUPFAM" id="SSF56918">
    <property type="entry name" value="Light-harvesting complex subunits"/>
    <property type="match status" value="1"/>
</dbReference>
<evidence type="ECO:0000256" key="10">
    <source>
        <dbReference type="ARBA" id="ARBA00022842"/>
    </source>
</evidence>
<evidence type="ECO:0000256" key="8">
    <source>
        <dbReference type="ARBA" id="ARBA00022692"/>
    </source>
</evidence>
<evidence type="ECO:0000256" key="11">
    <source>
        <dbReference type="ARBA" id="ARBA00022956"/>
    </source>
</evidence>
<dbReference type="GO" id="GO:0019684">
    <property type="term" value="P:photosynthesis, light reaction"/>
    <property type="evidence" value="ECO:0007669"/>
    <property type="project" value="InterPro"/>
</dbReference>
<dbReference type="PRINTS" id="PR00674">
    <property type="entry name" value="LIGHTHARVSTB"/>
</dbReference>
<keyword evidence="9" id="KW-0479">Metal-binding</keyword>
<dbReference type="Gene3D" id="1.20.5.250">
    <property type="match status" value="1"/>
</dbReference>
<comment type="caution">
    <text evidence="18">The sequence shown here is derived from an EMBL/GenBank/DDBJ whole genome shotgun (WGS) entry which is preliminary data.</text>
</comment>
<evidence type="ECO:0000256" key="7">
    <source>
        <dbReference type="ARBA" id="ARBA00022549"/>
    </source>
</evidence>
<evidence type="ECO:0000256" key="5">
    <source>
        <dbReference type="ARBA" id="ARBA00022475"/>
    </source>
</evidence>